<dbReference type="Pfam" id="PF18400">
    <property type="entry name" value="Thioredoxin_12"/>
    <property type="match status" value="1"/>
</dbReference>
<evidence type="ECO:0000256" key="3">
    <source>
        <dbReference type="ARBA" id="ARBA00004922"/>
    </source>
</evidence>
<dbReference type="InterPro" id="IPR040694">
    <property type="entry name" value="UGGT_TRXL_2"/>
</dbReference>
<accession>A0A8K0DH08</accession>
<evidence type="ECO:0000256" key="10">
    <source>
        <dbReference type="ARBA" id="ARBA00045874"/>
    </source>
</evidence>
<evidence type="ECO:0000259" key="18">
    <source>
        <dbReference type="Pfam" id="PF18404"/>
    </source>
</evidence>
<evidence type="ECO:0000256" key="7">
    <source>
        <dbReference type="ARBA" id="ARBA00022729"/>
    </source>
</evidence>
<dbReference type="SUPFAM" id="SSF53448">
    <property type="entry name" value="Nucleotide-diphospho-sugar transferases"/>
    <property type="match status" value="1"/>
</dbReference>
<evidence type="ECO:0000256" key="2">
    <source>
        <dbReference type="ARBA" id="ARBA00004319"/>
    </source>
</evidence>
<dbReference type="OrthoDB" id="27683at2759"/>
<feature type="domain" description="UGGT thioredoxin-like" evidence="14">
    <location>
        <begin position="41"/>
        <end position="221"/>
    </location>
</feature>
<comment type="catalytic activity">
    <reaction evidence="11">
        <text>N(4)-(alpha-D-Man-(1-&gt;2)-alpha-D-Man-(1-&gt;2)-alpha-D-Man-(1-&gt;3)-[alpha-D-Man-(1-&gt;2)-alpha-D-Man-(1-&gt;3)-[alpha-D-Man-(1-&gt;2)-alpha-D-Man-(1-&gt;6)]-alpha-D-Man-(1-&gt;6)]-beta-D-Man-(1-&gt;4)-beta-D-GlcNAc-(1-&gt;4)-beta-D-GlcNAc)-L-asparaginyl-[protein] (N-glucan mannose isomer 9A1,2,3B1,2,3) + UDP-alpha-D-glucose = N(4)-(alpha-D-Glc-(1-&gt;3)-alpha-D-Man-(1-&gt;2)-alpha-D-Man-(1-&gt;2)-alpha-D-Man-(1-&gt;3)-[alpha-D-Man-(1-&gt;2)-alpha-D-Man-(1-&gt;3)-[alpha-D-Man-(1-&gt;2)-alpha-D-Man-(1-&gt;6)]-alpha-D-Man-(1-&gt;6)]-beta-D-Man-(1-&gt;4)-beta-D-GlcNAc-(1-&gt;4)-beta-D-GlcNAc)-L-asparaginyl-[protein] + UDP + H(+)</text>
        <dbReference type="Rhea" id="RHEA:61304"/>
        <dbReference type="Rhea" id="RHEA-COMP:14356"/>
        <dbReference type="Rhea" id="RHEA-COMP:14357"/>
        <dbReference type="ChEBI" id="CHEBI:15378"/>
        <dbReference type="ChEBI" id="CHEBI:58223"/>
        <dbReference type="ChEBI" id="CHEBI:58885"/>
        <dbReference type="ChEBI" id="CHEBI:59080"/>
        <dbReference type="ChEBI" id="CHEBI:139493"/>
    </reaction>
</comment>
<reference evidence="19" key="1">
    <citation type="submission" date="2019-08" db="EMBL/GenBank/DDBJ databases">
        <title>The genome of the North American firefly Photinus pyralis.</title>
        <authorList>
            <consortium name="Photinus pyralis genome working group"/>
            <person name="Fallon T.R."/>
            <person name="Sander Lower S.E."/>
            <person name="Weng J.-K."/>
        </authorList>
    </citation>
    <scope>NUCLEOTIDE SEQUENCE</scope>
    <source>
        <strain evidence="19">TRF0915ILg1</strain>
        <tissue evidence="19">Whole body</tissue>
    </source>
</reference>
<evidence type="ECO:0000256" key="13">
    <source>
        <dbReference type="SAM" id="SignalP"/>
    </source>
</evidence>
<evidence type="ECO:0000256" key="12">
    <source>
        <dbReference type="SAM" id="MobiDB-lite"/>
    </source>
</evidence>
<evidence type="ECO:0000256" key="5">
    <source>
        <dbReference type="ARBA" id="ARBA00022676"/>
    </source>
</evidence>
<dbReference type="InterPro" id="IPR040497">
    <property type="entry name" value="Glyco_transf_24"/>
</dbReference>
<evidence type="ECO:0000259" key="15">
    <source>
        <dbReference type="Pfam" id="PF18401"/>
    </source>
</evidence>
<organism evidence="19 20">
    <name type="scientific">Ignelater luminosus</name>
    <name type="common">Cucubano</name>
    <name type="synonym">Pyrophorus luminosus</name>
    <dbReference type="NCBI Taxonomy" id="2038154"/>
    <lineage>
        <taxon>Eukaryota</taxon>
        <taxon>Metazoa</taxon>
        <taxon>Ecdysozoa</taxon>
        <taxon>Arthropoda</taxon>
        <taxon>Hexapoda</taxon>
        <taxon>Insecta</taxon>
        <taxon>Pterygota</taxon>
        <taxon>Neoptera</taxon>
        <taxon>Endopterygota</taxon>
        <taxon>Coleoptera</taxon>
        <taxon>Polyphaga</taxon>
        <taxon>Elateriformia</taxon>
        <taxon>Elateroidea</taxon>
        <taxon>Elateridae</taxon>
        <taxon>Agrypninae</taxon>
        <taxon>Pyrophorini</taxon>
        <taxon>Ignelater</taxon>
    </lineage>
</organism>
<keyword evidence="5" id="KW-0328">Glycosyltransferase</keyword>
<dbReference type="InterPro" id="IPR009448">
    <property type="entry name" value="UDP-g_GGtrans"/>
</dbReference>
<dbReference type="Pfam" id="PF18404">
    <property type="entry name" value="Glyco_transf_24"/>
    <property type="match status" value="1"/>
</dbReference>
<evidence type="ECO:0000259" key="16">
    <source>
        <dbReference type="Pfam" id="PF18402"/>
    </source>
</evidence>
<feature type="domain" description="UGGT thioredoxin-like" evidence="16">
    <location>
        <begin position="471"/>
        <end position="717"/>
    </location>
</feature>
<dbReference type="Proteomes" id="UP000801492">
    <property type="component" value="Unassembled WGS sequence"/>
</dbReference>
<comment type="similarity">
    <text evidence="4">Belongs to the glycosyltransferase 8 family.</text>
</comment>
<evidence type="ECO:0000256" key="8">
    <source>
        <dbReference type="ARBA" id="ARBA00022824"/>
    </source>
</evidence>
<comment type="cofactor">
    <cofactor evidence="1">
        <name>Ca(2+)</name>
        <dbReference type="ChEBI" id="CHEBI:29108"/>
    </cofactor>
</comment>
<comment type="caution">
    <text evidence="19">The sequence shown here is derived from an EMBL/GenBank/DDBJ whole genome shotgun (WGS) entry which is preliminary data.</text>
</comment>
<evidence type="ECO:0000256" key="1">
    <source>
        <dbReference type="ARBA" id="ARBA00001913"/>
    </source>
</evidence>
<dbReference type="Pfam" id="PF18402">
    <property type="entry name" value="Thioredoxin_14"/>
    <property type="match status" value="1"/>
</dbReference>
<dbReference type="InterPro" id="IPR040692">
    <property type="entry name" value="UGGT_TRXL_3"/>
</dbReference>
<dbReference type="Pfam" id="PF18401">
    <property type="entry name" value="Thioredoxin_13"/>
    <property type="match status" value="1"/>
</dbReference>
<dbReference type="GO" id="GO:0036503">
    <property type="term" value="P:ERAD pathway"/>
    <property type="evidence" value="ECO:0007669"/>
    <property type="project" value="TreeGrafter"/>
</dbReference>
<dbReference type="FunFam" id="3.90.550.10:FF:000004">
    <property type="entry name" value="UDP-glucose glycoprotein glucosyltransferase 1"/>
    <property type="match status" value="1"/>
</dbReference>
<feature type="region of interest" description="Disordered" evidence="12">
    <location>
        <begin position="238"/>
        <end position="292"/>
    </location>
</feature>
<keyword evidence="20" id="KW-1185">Reference proteome</keyword>
<protein>
    <recommendedName>
        <fullName evidence="21">UDP-glucose:glycoprotein glucosyltransferase</fullName>
    </recommendedName>
</protein>
<name>A0A8K0DH08_IGNLU</name>
<dbReference type="GO" id="GO:0003980">
    <property type="term" value="F:UDP-glucose:glycoprotein glucosyltransferase activity"/>
    <property type="evidence" value="ECO:0007669"/>
    <property type="project" value="InterPro"/>
</dbReference>
<evidence type="ECO:0000256" key="4">
    <source>
        <dbReference type="ARBA" id="ARBA00006351"/>
    </source>
</evidence>
<keyword evidence="6" id="KW-0808">Transferase</keyword>
<comment type="pathway">
    <text evidence="3">Protein modification; protein glycosylation.</text>
</comment>
<feature type="domain" description="UGGT thioredoxin-like" evidence="15">
    <location>
        <begin position="328"/>
        <end position="458"/>
    </location>
</feature>
<dbReference type="PANTHER" id="PTHR11226">
    <property type="entry name" value="UDP-GLUCOSE GLYCOPROTEIN:GLUCOSYLTRANSFERASE"/>
    <property type="match status" value="1"/>
</dbReference>
<comment type="subcellular location">
    <subcellularLocation>
        <location evidence="2">Endoplasmic reticulum lumen</location>
    </subcellularLocation>
</comment>
<evidence type="ECO:0000259" key="14">
    <source>
        <dbReference type="Pfam" id="PF18400"/>
    </source>
</evidence>
<dbReference type="Gene3D" id="3.90.550.10">
    <property type="entry name" value="Spore Coat Polysaccharide Biosynthesis Protein SpsA, Chain A"/>
    <property type="match status" value="1"/>
</dbReference>
<dbReference type="InterPro" id="IPR029044">
    <property type="entry name" value="Nucleotide-diphossugar_trans"/>
</dbReference>
<feature type="region of interest" description="Disordered" evidence="12">
    <location>
        <begin position="1522"/>
        <end position="1542"/>
    </location>
</feature>
<evidence type="ECO:0000256" key="6">
    <source>
        <dbReference type="ARBA" id="ARBA00022679"/>
    </source>
</evidence>
<dbReference type="Pfam" id="PF06427">
    <property type="entry name" value="UDP-g_GGTase"/>
    <property type="match status" value="1"/>
</dbReference>
<dbReference type="GO" id="GO:0051082">
    <property type="term" value="F:unfolded protein binding"/>
    <property type="evidence" value="ECO:0007669"/>
    <property type="project" value="TreeGrafter"/>
</dbReference>
<dbReference type="EMBL" id="VTPC01000012">
    <property type="protein sequence ID" value="KAF2906140.1"/>
    <property type="molecule type" value="Genomic_DNA"/>
</dbReference>
<evidence type="ECO:0008006" key="21">
    <source>
        <dbReference type="Google" id="ProtNLM"/>
    </source>
</evidence>
<proteinExistence type="inferred from homology"/>
<evidence type="ECO:0000259" key="17">
    <source>
        <dbReference type="Pfam" id="PF18403"/>
    </source>
</evidence>
<feature type="domain" description="UDP-glucose:glycoprotein glucosyltransferase thioredoxin-like" evidence="17">
    <location>
        <begin position="746"/>
        <end position="951"/>
    </location>
</feature>
<dbReference type="InterPro" id="IPR040693">
    <property type="entry name" value="UGGT_TRXL_1"/>
</dbReference>
<keyword evidence="7 13" id="KW-0732">Signal</keyword>
<evidence type="ECO:0000313" key="19">
    <source>
        <dbReference type="EMBL" id="KAF2906140.1"/>
    </source>
</evidence>
<dbReference type="InterPro" id="IPR040525">
    <property type="entry name" value="UGGT_TRXL_4"/>
</dbReference>
<feature type="compositionally biased region" description="Basic and acidic residues" evidence="12">
    <location>
        <begin position="1532"/>
        <end position="1542"/>
    </location>
</feature>
<feature type="chain" id="PRO_5035436636" description="UDP-glucose:glycoprotein glucosyltransferase" evidence="13">
    <location>
        <begin position="23"/>
        <end position="1542"/>
    </location>
</feature>
<dbReference type="CDD" id="cd06432">
    <property type="entry name" value="GT8_HUGT1_C_like"/>
    <property type="match status" value="1"/>
</dbReference>
<feature type="signal peptide" evidence="13">
    <location>
        <begin position="1"/>
        <end position="22"/>
    </location>
</feature>
<evidence type="ECO:0000256" key="11">
    <source>
        <dbReference type="ARBA" id="ARBA00048456"/>
    </source>
</evidence>
<sequence length="1542" mass="175453">MKYYTSFLSILLCVLLSFTVNAKTKKSKAVTTLLDAKWDVTPLVLETAEYLADENVDFYWSFIDSISNLSPPLVELENDKKKYRAIMDEASKFISPAELSVLKLGLSLHIYSPKIEMFSQMAAEKGLPLCPAVVDVGGNFICDVKEAEAMIKNYPKDKTGKLDVYRVDTHYPGSENKSLTVILYGELGTREFANHHAILKQFAMEGEIDYIVRHYVQERPKRRLRLSGYGVELQMKSTEYKVQDDTEVHDQQEEEDEDSKENQSADDFSEFENDEGENKKERKPKKKVKQQVEEEDIDIEGFNFATLKMQNPNHIKELNKLKQHLEESSSEMAPLKVWQFQELSLQAAERIMNAPKEEALKVFTNIAQNFPKQAKSLVKTVVKQELKNELKRNQDVFAATLNLQPSDTALFINGMFFDLDLVDIYTILETLRQEMRTMQGLHTIGVNNDHLKSLLLLDFSESSAGSQEFAMDIRDSAINWINDIENDPQYSRWSSNILELLKPTFPGMLRQVRRNLFNLVLIINPVSTELRGVLKLLESLVVHSAPLRVGLVLSVNSDVSVTGLEDAGVAMLCAFNYVAQKHDSISALNFLSSTLTSTKEMETTVEDVKNQLKKKYNADFLDILGEDSVYDFGRQLSEDFIQRSGLRGTPQALLNGIPLQSSQLNIDDFEEAVLQEVMTQTPLIQKHAYSGKLSDRHDVVDYLMSQPNVMPRLNSRILNKDGSFYLDMTGKSATLLDVQGLLKLSHRDMTATAIENLKYFSLPRKGLKYHSMTYWVVGDLNCARSRELLIAALEHLKASGDVRVSFLPNVDGDKDTLLNKIVLAALQELPPEKAVTYVLSLLKDKEAIAIGKPEIIPEIAQHIKTQELSLKMLRVYAQRVLNFKAGERGIIANGRVLGPLENDEEFTVEDFSLLERFSSASYGEKLKTALSKSESSEEMSSNALLRIVSLLVSRSQIRTRFDINFSGDEHSVLKLPPGDPNQPVFRISAVVDPVSRGAQKLGPILQVLGEVLNCEITIYLNSVEKNSDMPVKSFYRYVLEPEIQFAEDGRQSAGPIAKFTNMPTAPLLTQNIHVPENWLVEVVRSVYDLDNIRLENVDSVVSSVYELEYLLVEGHCFEANTGSPPRGLQITLGTEKQPVKVDTIVMANLGYFQLKANPGAWLLRLRQGRSAEIYDIVSHEGSDTPENSTDIKVLISSLRSTVLKLKVAKKPDKYNVDLLSENDGNTGIWNSITSSFSGTEEDTDEKLNIFSLASGHLYERFLRIMMLSVLKHTKTPVKFWFLKNYLSPQLKDFLPYMAKEYGFEYELVQYKWPRWLHQQTEKQRIIWGYKILFLDVLFPLDVKKIIFVDADQVVRADMKELQQLDLGGAPYGYTPFCDSRTEMDGFRFWKQGYWRNHLQGRRYHISALYVVDLKRFRRIAAGDRLRGQYQALSQDPNSLSNLDQDLPNNMIHQVGIKSLPQEWLWCETWCDDESKARAKTIDLCNNPMTKEAKLTAAMRILPEWKGYDEEIRRLQQKIDSGVLDSDPAENFDTERTDVHTEL</sequence>
<keyword evidence="8" id="KW-0256">Endoplasmic reticulum</keyword>
<dbReference type="PANTHER" id="PTHR11226:SF0">
    <property type="entry name" value="UDP-GLUCOSE:GLYCOPROTEIN GLUCOSYLTRANSFERASE"/>
    <property type="match status" value="1"/>
</dbReference>
<feature type="domain" description="Glucosyltransferase 24 catalytic" evidence="18">
    <location>
        <begin position="1247"/>
        <end position="1513"/>
    </location>
</feature>
<dbReference type="GO" id="GO:0005788">
    <property type="term" value="C:endoplasmic reticulum lumen"/>
    <property type="evidence" value="ECO:0007669"/>
    <property type="project" value="UniProtKB-SubCell"/>
</dbReference>
<feature type="compositionally biased region" description="Basic and acidic residues" evidence="12">
    <location>
        <begin position="238"/>
        <end position="251"/>
    </location>
</feature>
<dbReference type="UniPathway" id="UPA00378"/>
<dbReference type="GO" id="GO:0018279">
    <property type="term" value="P:protein N-linked glycosylation via asparagine"/>
    <property type="evidence" value="ECO:0007669"/>
    <property type="project" value="TreeGrafter"/>
</dbReference>
<dbReference type="Pfam" id="PF18403">
    <property type="entry name" value="Thioredoxin_15"/>
    <property type="match status" value="1"/>
</dbReference>
<evidence type="ECO:0000256" key="9">
    <source>
        <dbReference type="ARBA" id="ARBA00023180"/>
    </source>
</evidence>
<keyword evidence="9" id="KW-0325">Glycoprotein</keyword>
<evidence type="ECO:0000313" key="20">
    <source>
        <dbReference type="Proteomes" id="UP000801492"/>
    </source>
</evidence>
<comment type="function">
    <text evidence="10">Recognizes glycoproteins with minor folding defects. Reglucosylates single N-glycans near the misfolded part of the protein, thus providing quality control for protein folding in the endoplasmic reticulum. Reglucosylated proteins are recognized by calreticulin for recycling to the endoplasmic reticulum and refolding or degradation.</text>
</comment>
<gene>
    <name evidence="19" type="ORF">ILUMI_00032</name>
</gene>